<dbReference type="InterPro" id="IPR003961">
    <property type="entry name" value="FN3_dom"/>
</dbReference>
<dbReference type="PROSITE" id="PS50853">
    <property type="entry name" value="FN3"/>
    <property type="match status" value="1"/>
</dbReference>
<dbReference type="Gene3D" id="2.60.40.10">
    <property type="entry name" value="Immunoglobulins"/>
    <property type="match status" value="1"/>
</dbReference>
<dbReference type="InterPro" id="IPR013783">
    <property type="entry name" value="Ig-like_fold"/>
</dbReference>
<protein>
    <submittedName>
        <fullName evidence="1">Down syndrome cell adhesion molecule-like protein</fullName>
    </submittedName>
</protein>
<dbReference type="AlphaFoldDB" id="A0A132ADJ0"/>
<evidence type="ECO:0000313" key="2">
    <source>
        <dbReference type="Proteomes" id="UP000616769"/>
    </source>
</evidence>
<reference evidence="1 2" key="1">
    <citation type="journal article" date="2015" name="Parasit. Vectors">
        <title>Draft genome of the scabies mite.</title>
        <authorList>
            <person name="Rider S.D.Jr."/>
            <person name="Morgan M.S."/>
            <person name="Arlian L.G."/>
        </authorList>
    </citation>
    <scope>NUCLEOTIDE SEQUENCE [LARGE SCALE GENOMIC DNA]</scope>
    <source>
        <strain evidence="1">Arlian Lab</strain>
    </source>
</reference>
<comment type="caution">
    <text evidence="1">The sequence shown here is derived from an EMBL/GenBank/DDBJ whole genome shotgun (WGS) entry which is preliminary data.</text>
</comment>
<dbReference type="OrthoDB" id="152385at2759"/>
<sequence length="131" mass="14817">MSDQRTIVLNDLVPGHKYQIRITAFNEAGSTEAEYHFMTPIASLQNDQAVVLMGSSRSSSSVPFYADVLVVVPSVISSIVIVVLLTLVYVIFTRKPRHTSNIYGKLNDRRLRFKINLPNNIVFVLFLYDLK</sequence>
<dbReference type="InterPro" id="IPR036116">
    <property type="entry name" value="FN3_sf"/>
</dbReference>
<dbReference type="VEuPathDB" id="VectorBase:SSCA010206"/>
<name>A0A132ADJ0_SARSC</name>
<evidence type="ECO:0000313" key="1">
    <source>
        <dbReference type="EMBL" id="KPM09058.1"/>
    </source>
</evidence>
<gene>
    <name evidence="1" type="ORF">QR98_0075880</name>
</gene>
<dbReference type="EMBL" id="JXLN01013060">
    <property type="protein sequence ID" value="KPM09058.1"/>
    <property type="molecule type" value="Genomic_DNA"/>
</dbReference>
<dbReference type="CDD" id="cd00063">
    <property type="entry name" value="FN3"/>
    <property type="match status" value="1"/>
</dbReference>
<accession>A0A132ADJ0</accession>
<dbReference type="Proteomes" id="UP000616769">
    <property type="component" value="Unassembled WGS sequence"/>
</dbReference>
<proteinExistence type="predicted"/>
<dbReference type="SUPFAM" id="SSF49265">
    <property type="entry name" value="Fibronectin type III"/>
    <property type="match status" value="1"/>
</dbReference>
<organism evidence="1 2">
    <name type="scientific">Sarcoptes scabiei</name>
    <name type="common">Itch mite</name>
    <name type="synonym">Acarus scabiei</name>
    <dbReference type="NCBI Taxonomy" id="52283"/>
    <lineage>
        <taxon>Eukaryota</taxon>
        <taxon>Metazoa</taxon>
        <taxon>Ecdysozoa</taxon>
        <taxon>Arthropoda</taxon>
        <taxon>Chelicerata</taxon>
        <taxon>Arachnida</taxon>
        <taxon>Acari</taxon>
        <taxon>Acariformes</taxon>
        <taxon>Sarcoptiformes</taxon>
        <taxon>Astigmata</taxon>
        <taxon>Psoroptidia</taxon>
        <taxon>Sarcoptoidea</taxon>
        <taxon>Sarcoptidae</taxon>
        <taxon>Sarcoptinae</taxon>
        <taxon>Sarcoptes</taxon>
    </lineage>
</organism>